<dbReference type="Proteomes" id="UP000000798">
    <property type="component" value="Chromosome"/>
</dbReference>
<reference evidence="1 2" key="1">
    <citation type="journal article" date="1998" name="Nature">
        <title>The complete genome of the hyperthermophilic bacterium Aquifex aeolicus.</title>
        <authorList>
            <person name="Deckert G."/>
            <person name="Warren P.V."/>
            <person name="Gaasterland T."/>
            <person name="Young W.G."/>
            <person name="Lenox A.L."/>
            <person name="Graham D.E."/>
            <person name="Overbeek R."/>
            <person name="Snead M.A."/>
            <person name="Keller M."/>
            <person name="Aujay M."/>
            <person name="Huber R."/>
            <person name="Feldman R.A."/>
            <person name="Short J.M."/>
            <person name="Olson G.J."/>
            <person name="Swanson R.V."/>
        </authorList>
    </citation>
    <scope>NUCLEOTIDE SEQUENCE [LARGE SCALE GENOMIC DNA]</scope>
    <source>
        <strain evidence="1 2">VF5</strain>
    </source>
</reference>
<dbReference type="eggNOG" id="COG2607">
    <property type="taxonomic scope" value="Bacteria"/>
</dbReference>
<dbReference type="PANTHER" id="PTHR42935:SF1">
    <property type="entry name" value="SLR0930 PROTEIN"/>
    <property type="match status" value="1"/>
</dbReference>
<dbReference type="InterPro" id="IPR008533">
    <property type="entry name" value="DUF815"/>
</dbReference>
<proteinExistence type="predicted"/>
<dbReference type="SUPFAM" id="SSF52540">
    <property type="entry name" value="P-loop containing nucleoside triphosphate hydrolases"/>
    <property type="match status" value="1"/>
</dbReference>
<protein>
    <submittedName>
        <fullName evidence="1">Uncharacterized protein</fullName>
    </submittedName>
</protein>
<dbReference type="Gene3D" id="3.40.50.300">
    <property type="entry name" value="P-loop containing nucleotide triphosphate hydrolases"/>
    <property type="match status" value="1"/>
</dbReference>
<dbReference type="EMBL" id="AE000657">
    <property type="protein sequence ID" value="AAC06633.1"/>
    <property type="molecule type" value="Genomic_DNA"/>
</dbReference>
<gene>
    <name evidence="1" type="ordered locus">aq_336</name>
</gene>
<dbReference type="PIR" id="H70329">
    <property type="entry name" value="H70329"/>
</dbReference>
<accession>O66668</accession>
<evidence type="ECO:0000313" key="1">
    <source>
        <dbReference type="EMBL" id="AAC06633.1"/>
    </source>
</evidence>
<sequence length="196" mass="22664">MSLVEQLVKELSKGLNTRDYPEGFFKEHLAFRLKINKLEPVKHPHIPDINSLLGVEKQKEVLLRNTAQFVKGLPANDVLLWGARGTGKSSLVKALLGVFGKEGLRIVQVTKHEIPELADLYEVLRDKEEKFILFFDDLTFEPHEDAFRLLKSIMEGDVEERPQNVLFTQLQTGDTSLRIWKKRINFRRKHSTKSFL</sequence>
<dbReference type="Pfam" id="PF05673">
    <property type="entry name" value="DUF815"/>
    <property type="match status" value="1"/>
</dbReference>
<name>O66668_AQUAE</name>
<dbReference type="AlphaFoldDB" id="O66668"/>
<dbReference type="InParanoid" id="O66668"/>
<dbReference type="KEGG" id="aae:aq_336"/>
<dbReference type="EnsemblBacteria" id="AAC06633">
    <property type="protein sequence ID" value="AAC06633"/>
    <property type="gene ID" value="aq_336"/>
</dbReference>
<dbReference type="PANTHER" id="PTHR42935">
    <property type="entry name" value="SLR0930 PROTEIN"/>
    <property type="match status" value="1"/>
</dbReference>
<dbReference type="InterPro" id="IPR027417">
    <property type="entry name" value="P-loop_NTPase"/>
</dbReference>
<dbReference type="STRING" id="224324.aq_336"/>
<organism evidence="1 2">
    <name type="scientific">Aquifex aeolicus (strain VF5)</name>
    <dbReference type="NCBI Taxonomy" id="224324"/>
    <lineage>
        <taxon>Bacteria</taxon>
        <taxon>Pseudomonadati</taxon>
        <taxon>Aquificota</taxon>
        <taxon>Aquificia</taxon>
        <taxon>Aquificales</taxon>
        <taxon>Aquificaceae</taxon>
        <taxon>Aquifex</taxon>
    </lineage>
</organism>
<keyword evidence="2" id="KW-1185">Reference proteome</keyword>
<evidence type="ECO:0000313" key="2">
    <source>
        <dbReference type="Proteomes" id="UP000000798"/>
    </source>
</evidence>
<dbReference type="HOGENOM" id="CLU_1387786_0_0_0"/>